<dbReference type="EMBL" id="DUZY01000008">
    <property type="protein sequence ID" value="DAD46482.1"/>
    <property type="molecule type" value="Genomic_DNA"/>
</dbReference>
<feature type="domain" description="RNase H type-1" evidence="1">
    <location>
        <begin position="99"/>
        <end position="168"/>
    </location>
</feature>
<dbReference type="AlphaFoldDB" id="A0A822ZMN8"/>
<comment type="caution">
    <text evidence="2">The sequence shown here is derived from an EMBL/GenBank/DDBJ whole genome shotgun (WGS) entry which is preliminary data.</text>
</comment>
<dbReference type="GO" id="GO:0004523">
    <property type="term" value="F:RNA-DNA hybrid ribonuclease activity"/>
    <property type="evidence" value="ECO:0007669"/>
    <property type="project" value="InterPro"/>
</dbReference>
<dbReference type="Pfam" id="PF13456">
    <property type="entry name" value="RVT_3"/>
    <property type="match status" value="1"/>
</dbReference>
<sequence length="201" mass="23268">MVAKQTFFFKGKKEDLLGYSDFLLWNMWRARNKCFFEDLKPDPNKTLYSCNRSWTERRKILQPKWQNSSLPNPEASKEVFWKAPKENFLKLNTDRSFIKASRADFGDVIRNHLGQVFAVSYGPCVSSTPFQAEVIACIKGVSLANNYISRPIILESNNRTLIQVLRLKDLNLAKEAYFLCKDLLSICEGVISDFCFCKQEL</sequence>
<dbReference type="InterPro" id="IPR052929">
    <property type="entry name" value="RNase_H-like_EbsB-rel"/>
</dbReference>
<dbReference type="PANTHER" id="PTHR47074:SF11">
    <property type="entry name" value="REVERSE TRANSCRIPTASE-LIKE PROTEIN"/>
    <property type="match status" value="1"/>
</dbReference>
<keyword evidence="3" id="KW-1185">Reference proteome</keyword>
<evidence type="ECO:0000313" key="3">
    <source>
        <dbReference type="Proteomes" id="UP000607653"/>
    </source>
</evidence>
<dbReference type="GO" id="GO:0003676">
    <property type="term" value="F:nucleic acid binding"/>
    <property type="evidence" value="ECO:0007669"/>
    <property type="project" value="InterPro"/>
</dbReference>
<organism evidence="2 3">
    <name type="scientific">Nelumbo nucifera</name>
    <name type="common">Sacred lotus</name>
    <dbReference type="NCBI Taxonomy" id="4432"/>
    <lineage>
        <taxon>Eukaryota</taxon>
        <taxon>Viridiplantae</taxon>
        <taxon>Streptophyta</taxon>
        <taxon>Embryophyta</taxon>
        <taxon>Tracheophyta</taxon>
        <taxon>Spermatophyta</taxon>
        <taxon>Magnoliopsida</taxon>
        <taxon>Proteales</taxon>
        <taxon>Nelumbonaceae</taxon>
        <taxon>Nelumbo</taxon>
    </lineage>
</organism>
<reference evidence="2 3" key="1">
    <citation type="journal article" date="2020" name="Mol. Biol. Evol.">
        <title>Distinct Expression and Methylation Patterns for Genes with Different Fates following a Single Whole-Genome Duplication in Flowering Plants.</title>
        <authorList>
            <person name="Shi T."/>
            <person name="Rahmani R.S."/>
            <person name="Gugger P.F."/>
            <person name="Wang M."/>
            <person name="Li H."/>
            <person name="Zhang Y."/>
            <person name="Li Z."/>
            <person name="Wang Q."/>
            <person name="Van de Peer Y."/>
            <person name="Marchal K."/>
            <person name="Chen J."/>
        </authorList>
    </citation>
    <scope>NUCLEOTIDE SEQUENCE [LARGE SCALE GENOMIC DNA]</scope>
    <source>
        <tissue evidence="2">Leaf</tissue>
    </source>
</reference>
<accession>A0A822ZMN8</accession>
<evidence type="ECO:0000313" key="2">
    <source>
        <dbReference type="EMBL" id="DAD46482.1"/>
    </source>
</evidence>
<gene>
    <name evidence="2" type="ORF">HUJ06_016419</name>
</gene>
<protein>
    <recommendedName>
        <fullName evidence="1">RNase H type-1 domain-containing protein</fullName>
    </recommendedName>
</protein>
<dbReference type="PANTHER" id="PTHR47074">
    <property type="entry name" value="BNAC02G40300D PROTEIN"/>
    <property type="match status" value="1"/>
</dbReference>
<proteinExistence type="predicted"/>
<dbReference type="InterPro" id="IPR002156">
    <property type="entry name" value="RNaseH_domain"/>
</dbReference>
<evidence type="ECO:0000259" key="1">
    <source>
        <dbReference type="Pfam" id="PF13456"/>
    </source>
</evidence>
<name>A0A822ZMN8_NELNU</name>
<dbReference type="Proteomes" id="UP000607653">
    <property type="component" value="Unassembled WGS sequence"/>
</dbReference>